<dbReference type="SUPFAM" id="SSF46785">
    <property type="entry name" value="Winged helix' DNA-binding domain"/>
    <property type="match status" value="1"/>
</dbReference>
<dbReference type="CDD" id="cd07377">
    <property type="entry name" value="WHTH_GntR"/>
    <property type="match status" value="1"/>
</dbReference>
<dbReference type="EMBL" id="FOVH01000013">
    <property type="protein sequence ID" value="SFP33671.1"/>
    <property type="molecule type" value="Genomic_DNA"/>
</dbReference>
<evidence type="ECO:0000313" key="5">
    <source>
        <dbReference type="EMBL" id="SFP33671.1"/>
    </source>
</evidence>
<feature type="domain" description="HTH gntR-type" evidence="4">
    <location>
        <begin position="9"/>
        <end position="76"/>
    </location>
</feature>
<dbReference type="Gene3D" id="1.20.120.530">
    <property type="entry name" value="GntR ligand-binding domain-like"/>
    <property type="match status" value="1"/>
</dbReference>
<dbReference type="GO" id="GO:0003677">
    <property type="term" value="F:DNA binding"/>
    <property type="evidence" value="ECO:0007669"/>
    <property type="project" value="UniProtKB-KW"/>
</dbReference>
<evidence type="ECO:0000256" key="2">
    <source>
        <dbReference type="ARBA" id="ARBA00023125"/>
    </source>
</evidence>
<proteinExistence type="predicted"/>
<dbReference type="GeneID" id="99647399"/>
<organism evidence="5 6">
    <name type="scientific">Actinomadura madurae</name>
    <dbReference type="NCBI Taxonomy" id="1993"/>
    <lineage>
        <taxon>Bacteria</taxon>
        <taxon>Bacillati</taxon>
        <taxon>Actinomycetota</taxon>
        <taxon>Actinomycetes</taxon>
        <taxon>Streptosporangiales</taxon>
        <taxon>Thermomonosporaceae</taxon>
        <taxon>Actinomadura</taxon>
    </lineage>
</organism>
<dbReference type="InterPro" id="IPR036388">
    <property type="entry name" value="WH-like_DNA-bd_sf"/>
</dbReference>
<sequence length="225" mass="25189">MALDPVSDDSLADRVAGRIRDAIHEGRYPPGERLVERRLAAELGVSHIPIREALARLTDEGLVERAPRRGARVATLTPRELEELSSLRTVLERFVVTRVQERLTAEEEKKLRRMVASMRRAAARGDYRRVLDLDQRFHERLWELADHQMLGEVVTGLRGRIGAFLRAATAALEPEALERHAATHDELLDAILSGDAEAGCAEMSRHIELATERLRGTLGQADPDD</sequence>
<dbReference type="InterPro" id="IPR036390">
    <property type="entry name" value="WH_DNA-bd_sf"/>
</dbReference>
<dbReference type="InterPro" id="IPR008920">
    <property type="entry name" value="TF_FadR/GntR_C"/>
</dbReference>
<accession>A0A1I5PJF3</accession>
<evidence type="ECO:0000259" key="4">
    <source>
        <dbReference type="PROSITE" id="PS50949"/>
    </source>
</evidence>
<dbReference type="Gene3D" id="1.10.10.10">
    <property type="entry name" value="Winged helix-like DNA-binding domain superfamily/Winged helix DNA-binding domain"/>
    <property type="match status" value="1"/>
</dbReference>
<dbReference type="Pfam" id="PF00392">
    <property type="entry name" value="GntR"/>
    <property type="match status" value="1"/>
</dbReference>
<dbReference type="STRING" id="1993.SAMN04489713_113149"/>
<reference evidence="5 6" key="1">
    <citation type="submission" date="2016-10" db="EMBL/GenBank/DDBJ databases">
        <authorList>
            <person name="de Groot N.N."/>
        </authorList>
    </citation>
    <scope>NUCLEOTIDE SEQUENCE [LARGE SCALE GENOMIC DNA]</scope>
    <source>
        <strain evidence="5 6">DSM 43067</strain>
    </source>
</reference>
<dbReference type="SMART" id="SM00345">
    <property type="entry name" value="HTH_GNTR"/>
    <property type="match status" value="1"/>
</dbReference>
<dbReference type="Proteomes" id="UP000183413">
    <property type="component" value="Unassembled WGS sequence"/>
</dbReference>
<dbReference type="SUPFAM" id="SSF48008">
    <property type="entry name" value="GntR ligand-binding domain-like"/>
    <property type="match status" value="1"/>
</dbReference>
<evidence type="ECO:0000256" key="3">
    <source>
        <dbReference type="ARBA" id="ARBA00023163"/>
    </source>
</evidence>
<keyword evidence="6" id="KW-1185">Reference proteome</keyword>
<keyword evidence="1" id="KW-0805">Transcription regulation</keyword>
<dbReference type="PANTHER" id="PTHR43537">
    <property type="entry name" value="TRANSCRIPTIONAL REGULATOR, GNTR FAMILY"/>
    <property type="match status" value="1"/>
</dbReference>
<dbReference type="SMART" id="SM00895">
    <property type="entry name" value="FCD"/>
    <property type="match status" value="1"/>
</dbReference>
<dbReference type="InParanoid" id="A0A1I5PJF3"/>
<dbReference type="AlphaFoldDB" id="A0A1I5PJF3"/>
<dbReference type="PANTHER" id="PTHR43537:SF5">
    <property type="entry name" value="UXU OPERON TRANSCRIPTIONAL REGULATOR"/>
    <property type="match status" value="1"/>
</dbReference>
<dbReference type="GO" id="GO:0003700">
    <property type="term" value="F:DNA-binding transcription factor activity"/>
    <property type="evidence" value="ECO:0007669"/>
    <property type="project" value="InterPro"/>
</dbReference>
<name>A0A1I5PJF3_9ACTN</name>
<evidence type="ECO:0000256" key="1">
    <source>
        <dbReference type="ARBA" id="ARBA00023015"/>
    </source>
</evidence>
<dbReference type="RefSeq" id="WP_021592329.1">
    <property type="nucleotide sequence ID" value="NZ_CP083237.1"/>
</dbReference>
<dbReference type="eggNOG" id="COG1802">
    <property type="taxonomic scope" value="Bacteria"/>
</dbReference>
<dbReference type="PROSITE" id="PS50949">
    <property type="entry name" value="HTH_GNTR"/>
    <property type="match status" value="1"/>
</dbReference>
<dbReference type="InterPro" id="IPR011711">
    <property type="entry name" value="GntR_C"/>
</dbReference>
<gene>
    <name evidence="5" type="ORF">SAMN04489713_113149</name>
</gene>
<keyword evidence="3" id="KW-0804">Transcription</keyword>
<keyword evidence="2 5" id="KW-0238">DNA-binding</keyword>
<dbReference type="Pfam" id="PF07729">
    <property type="entry name" value="FCD"/>
    <property type="match status" value="1"/>
</dbReference>
<dbReference type="InterPro" id="IPR000524">
    <property type="entry name" value="Tscrpt_reg_HTH_GntR"/>
</dbReference>
<evidence type="ECO:0000313" key="6">
    <source>
        <dbReference type="Proteomes" id="UP000183413"/>
    </source>
</evidence>
<protein>
    <submittedName>
        <fullName evidence="5">DNA-binding transcriptional regulator, GntR family</fullName>
    </submittedName>
</protein>